<dbReference type="AlphaFoldDB" id="A0A316ZC26"/>
<dbReference type="GeneID" id="37269946"/>
<reference evidence="2 3" key="1">
    <citation type="journal article" date="2018" name="Mol. Biol. Evol.">
        <title>Broad Genomic Sampling Reveals a Smut Pathogenic Ancestry of the Fungal Clade Ustilaginomycotina.</title>
        <authorList>
            <person name="Kijpornyongpan T."/>
            <person name="Mondo S.J."/>
            <person name="Barry K."/>
            <person name="Sandor L."/>
            <person name="Lee J."/>
            <person name="Lipzen A."/>
            <person name="Pangilinan J."/>
            <person name="LaButti K."/>
            <person name="Hainaut M."/>
            <person name="Henrissat B."/>
            <person name="Grigoriev I.V."/>
            <person name="Spatafora J.W."/>
            <person name="Aime M.C."/>
        </authorList>
    </citation>
    <scope>NUCLEOTIDE SEQUENCE [LARGE SCALE GENOMIC DNA]</scope>
    <source>
        <strain evidence="2 3">MCA 4186</strain>
    </source>
</reference>
<feature type="compositionally biased region" description="Basic and acidic residues" evidence="1">
    <location>
        <begin position="88"/>
        <end position="119"/>
    </location>
</feature>
<dbReference type="Proteomes" id="UP000245946">
    <property type="component" value="Unassembled WGS sequence"/>
</dbReference>
<feature type="region of interest" description="Disordered" evidence="1">
    <location>
        <begin position="161"/>
        <end position="515"/>
    </location>
</feature>
<dbReference type="InterPro" id="IPR013226">
    <property type="entry name" value="Pal1"/>
</dbReference>
<feature type="compositionally biased region" description="Basic and acidic residues" evidence="1">
    <location>
        <begin position="240"/>
        <end position="267"/>
    </location>
</feature>
<feature type="compositionally biased region" description="Polar residues" evidence="1">
    <location>
        <begin position="192"/>
        <end position="210"/>
    </location>
</feature>
<dbReference type="PANTHER" id="PTHR28307">
    <property type="entry name" value="PROTEIN PAL1"/>
    <property type="match status" value="1"/>
</dbReference>
<evidence type="ECO:0008006" key="4">
    <source>
        <dbReference type="Google" id="ProtNLM"/>
    </source>
</evidence>
<feature type="compositionally biased region" description="Basic residues" evidence="1">
    <location>
        <begin position="368"/>
        <end position="378"/>
    </location>
</feature>
<feature type="compositionally biased region" description="Low complexity" evidence="1">
    <location>
        <begin position="330"/>
        <end position="342"/>
    </location>
</feature>
<evidence type="ECO:0000313" key="2">
    <source>
        <dbReference type="EMBL" id="PWN97783.1"/>
    </source>
</evidence>
<feature type="compositionally biased region" description="Low complexity" evidence="1">
    <location>
        <begin position="304"/>
        <end position="316"/>
    </location>
</feature>
<feature type="compositionally biased region" description="Low complexity" evidence="1">
    <location>
        <begin position="437"/>
        <end position="446"/>
    </location>
</feature>
<keyword evidence="3" id="KW-1185">Reference proteome</keyword>
<dbReference type="STRING" id="58919.A0A316ZC26"/>
<accession>A0A316ZC26</accession>
<dbReference type="GO" id="GO:0005737">
    <property type="term" value="C:cytoplasm"/>
    <property type="evidence" value="ECO:0007669"/>
    <property type="project" value="TreeGrafter"/>
</dbReference>
<name>A0A316ZC26_9BASI</name>
<feature type="compositionally biased region" description="Low complexity" evidence="1">
    <location>
        <begin position="37"/>
        <end position="52"/>
    </location>
</feature>
<feature type="compositionally biased region" description="Low complexity" evidence="1">
    <location>
        <begin position="476"/>
        <end position="487"/>
    </location>
</feature>
<dbReference type="Pfam" id="PF08316">
    <property type="entry name" value="Pal1"/>
    <property type="match status" value="1"/>
</dbReference>
<sequence>MAAQPNQHAAVLAALSDVVTVAPSGAPRSPGAGGAADGSSAAYAGATPMAPGAAPPAVPTKDSYDPLSGGAMPPRSMGARFAAAFRRQTSEEKEIKRKEKERRMRGEMSRHESKSSRMDVIDKLDMSGIHGSSMFHHDSPYDACSPHANRNMRRAPVGAFDASIDPMTGKPYVRGGGAAASSRPGASGKSGNLSELAQGTLRKMSQSSGLSIGDDVVGVPTLSSGAGGARDDDAASESHSIIDRDVEAERNFRSSRQEWGNEGRSGRSDAANPHAEIWGVASEPWQDFAAPAARPSRSNGKGGLAPPSGPSSRASSVYDMEAVMTGRTGGAAAQGNGDDNAQLDIPGVSPFPERDWGAPGGSGEGPKRSKSLIKRIKVARQNPNVPAGDAADVELAALDRPAARRGYSAGPGHRHSPSSPPLTTDGYGNGGSGVSSGVGNSLGRSGTLRPRAAPRENYSPGVTPQANGEEASDYTSAGGAAPSSGAGVARNNSIFGRFGKGRGGKGAERGEVAVR</sequence>
<dbReference type="OrthoDB" id="5352132at2759"/>
<feature type="compositionally biased region" description="Gly residues" evidence="1">
    <location>
        <begin position="427"/>
        <end position="436"/>
    </location>
</feature>
<feature type="compositionally biased region" description="Low complexity" evidence="1">
    <location>
        <begin position="179"/>
        <end position="191"/>
    </location>
</feature>
<evidence type="ECO:0000313" key="3">
    <source>
        <dbReference type="Proteomes" id="UP000245946"/>
    </source>
</evidence>
<dbReference type="PANTHER" id="PTHR28307:SF2">
    <property type="entry name" value="PROTEIN PAL1"/>
    <property type="match status" value="1"/>
</dbReference>
<evidence type="ECO:0000256" key="1">
    <source>
        <dbReference type="SAM" id="MobiDB-lite"/>
    </source>
</evidence>
<feature type="region of interest" description="Disordered" evidence="1">
    <location>
        <begin position="22"/>
        <end position="119"/>
    </location>
</feature>
<gene>
    <name evidence="2" type="ORF">FA09DRAFT_329949</name>
</gene>
<dbReference type="EMBL" id="KZ819293">
    <property type="protein sequence ID" value="PWN97783.1"/>
    <property type="molecule type" value="Genomic_DNA"/>
</dbReference>
<organism evidence="2 3">
    <name type="scientific">Tilletiopsis washingtonensis</name>
    <dbReference type="NCBI Taxonomy" id="58919"/>
    <lineage>
        <taxon>Eukaryota</taxon>
        <taxon>Fungi</taxon>
        <taxon>Dikarya</taxon>
        <taxon>Basidiomycota</taxon>
        <taxon>Ustilaginomycotina</taxon>
        <taxon>Exobasidiomycetes</taxon>
        <taxon>Entylomatales</taxon>
        <taxon>Entylomatales incertae sedis</taxon>
        <taxon>Tilletiopsis</taxon>
    </lineage>
</organism>
<dbReference type="RefSeq" id="XP_025598062.1">
    <property type="nucleotide sequence ID" value="XM_025742402.1"/>
</dbReference>
<protein>
    <recommendedName>
        <fullName evidence="4">Pal1-domain-containing protein</fullName>
    </recommendedName>
</protein>
<feature type="compositionally biased region" description="Basic and acidic residues" evidence="1">
    <location>
        <begin position="505"/>
        <end position="515"/>
    </location>
</feature>
<proteinExistence type="predicted"/>